<keyword evidence="1" id="KW-1133">Transmembrane helix</keyword>
<evidence type="ECO:0000313" key="3">
    <source>
        <dbReference type="Proteomes" id="UP000632740"/>
    </source>
</evidence>
<dbReference type="InterPro" id="IPR009200">
    <property type="entry name" value="DUF1269_membrane"/>
</dbReference>
<proteinExistence type="predicted"/>
<name>A0A919P5I2_9CELL</name>
<keyword evidence="1" id="KW-0472">Membrane</keyword>
<protein>
    <submittedName>
        <fullName evidence="2">Membrane protein</fullName>
    </submittedName>
</protein>
<reference evidence="2" key="1">
    <citation type="submission" date="2021-01" db="EMBL/GenBank/DDBJ databases">
        <title>Whole genome shotgun sequence of Cellulomonas chitinilytica NBRC 110799.</title>
        <authorList>
            <person name="Komaki H."/>
            <person name="Tamura T."/>
        </authorList>
    </citation>
    <scope>NUCLEOTIDE SEQUENCE</scope>
    <source>
        <strain evidence="2">NBRC 110799</strain>
    </source>
</reference>
<gene>
    <name evidence="2" type="ORF">Cch01nite_32410</name>
</gene>
<dbReference type="RefSeq" id="WP_203757363.1">
    <property type="nucleotide sequence ID" value="NZ_BONK01000012.1"/>
</dbReference>
<dbReference type="AlphaFoldDB" id="A0A919P5I2"/>
<feature type="transmembrane region" description="Helical" evidence="1">
    <location>
        <begin position="65"/>
        <end position="91"/>
    </location>
</feature>
<accession>A0A919P5I2</accession>
<dbReference type="Pfam" id="PF06897">
    <property type="entry name" value="DUF1269"/>
    <property type="match status" value="1"/>
</dbReference>
<dbReference type="EMBL" id="BONK01000012">
    <property type="protein sequence ID" value="GIG22517.1"/>
    <property type="molecule type" value="Genomic_DNA"/>
</dbReference>
<keyword evidence="1" id="KW-0812">Transmembrane</keyword>
<dbReference type="Proteomes" id="UP000632740">
    <property type="component" value="Unassembled WGS sequence"/>
</dbReference>
<keyword evidence="3" id="KW-1185">Reference proteome</keyword>
<evidence type="ECO:0000256" key="1">
    <source>
        <dbReference type="SAM" id="Phobius"/>
    </source>
</evidence>
<evidence type="ECO:0000313" key="2">
    <source>
        <dbReference type="EMBL" id="GIG22517.1"/>
    </source>
</evidence>
<comment type="caution">
    <text evidence="2">The sequence shown here is derived from an EMBL/GenBank/DDBJ whole genome shotgun (WGS) entry which is preliminary data.</text>
</comment>
<organism evidence="2 3">
    <name type="scientific">Cellulomonas chitinilytica</name>
    <dbReference type="NCBI Taxonomy" id="398759"/>
    <lineage>
        <taxon>Bacteria</taxon>
        <taxon>Bacillati</taxon>
        <taxon>Actinomycetota</taxon>
        <taxon>Actinomycetes</taxon>
        <taxon>Micrococcales</taxon>
        <taxon>Cellulomonadaceae</taxon>
        <taxon>Cellulomonas</taxon>
    </lineage>
</organism>
<sequence length="160" mass="17102">MTTFTAWKFDTPDGAQHAADALKGAEQDGLVKVLDRAIITWPEGAARPDMHHTNEDKRRGTGWGAFWGLLFGTLFFVPVLGAAAGAALGAISKAVSAVGLNEDQLQTIREQVTVGTSMLCAVTTEGDMDRLGERFHGLHSTLVATNLTEAEKSLLMETFG</sequence>